<evidence type="ECO:0000313" key="2">
    <source>
        <dbReference type="EMBL" id="WVZ53496.1"/>
    </source>
</evidence>
<dbReference type="PROSITE" id="PS50878">
    <property type="entry name" value="RT_POL"/>
    <property type="match status" value="1"/>
</dbReference>
<reference evidence="2 3" key="1">
    <citation type="submission" date="2024-02" db="EMBL/GenBank/DDBJ databases">
        <title>High-quality chromosome-scale genome assembly of Pensacola bahiagrass (Paspalum notatum Flugge var. saurae).</title>
        <authorList>
            <person name="Vega J.M."/>
            <person name="Podio M."/>
            <person name="Orjuela J."/>
            <person name="Siena L.A."/>
            <person name="Pessino S.C."/>
            <person name="Combes M.C."/>
            <person name="Mariac C."/>
            <person name="Albertini E."/>
            <person name="Pupilli F."/>
            <person name="Ortiz J.P.A."/>
            <person name="Leblanc O."/>
        </authorList>
    </citation>
    <scope>NUCLEOTIDE SEQUENCE [LARGE SCALE GENOMIC DNA]</scope>
    <source>
        <strain evidence="2">R1</strain>
        <tissue evidence="2">Leaf</tissue>
    </source>
</reference>
<dbReference type="SUPFAM" id="SSF56672">
    <property type="entry name" value="DNA/RNA polymerases"/>
    <property type="match status" value="1"/>
</dbReference>
<dbReference type="AlphaFoldDB" id="A0AAQ3PUR9"/>
<keyword evidence="3" id="KW-1185">Reference proteome</keyword>
<proteinExistence type="predicted"/>
<name>A0AAQ3PUR9_PASNO</name>
<dbReference type="EMBL" id="CP144745">
    <property type="protein sequence ID" value="WVZ53496.1"/>
    <property type="molecule type" value="Genomic_DNA"/>
</dbReference>
<dbReference type="InterPro" id="IPR026960">
    <property type="entry name" value="RVT-Znf"/>
</dbReference>
<dbReference type="Pfam" id="PF00078">
    <property type="entry name" value="RVT_1"/>
    <property type="match status" value="1"/>
</dbReference>
<organism evidence="2 3">
    <name type="scientific">Paspalum notatum var. saurae</name>
    <dbReference type="NCBI Taxonomy" id="547442"/>
    <lineage>
        <taxon>Eukaryota</taxon>
        <taxon>Viridiplantae</taxon>
        <taxon>Streptophyta</taxon>
        <taxon>Embryophyta</taxon>
        <taxon>Tracheophyta</taxon>
        <taxon>Spermatophyta</taxon>
        <taxon>Magnoliopsida</taxon>
        <taxon>Liliopsida</taxon>
        <taxon>Poales</taxon>
        <taxon>Poaceae</taxon>
        <taxon>PACMAD clade</taxon>
        <taxon>Panicoideae</taxon>
        <taxon>Andropogonodae</taxon>
        <taxon>Paspaleae</taxon>
        <taxon>Paspalinae</taxon>
        <taxon>Paspalum</taxon>
    </lineage>
</organism>
<dbReference type="Pfam" id="PF13966">
    <property type="entry name" value="zf-RVT"/>
    <property type="match status" value="1"/>
</dbReference>
<accession>A0AAQ3PUR9</accession>
<sequence>MEGAVILHETLHELHKKKKNGVILKINFEKAYDKVRWNFLQQTLRMIGFSYAWCTWIKSFVQGRNVGIKINDQMGPYFQTRKSLRQGDPLSPILFNIVADILAIILARAKEGGQINGVIPHLVDDGLSILQYADDTIIFMDHDLAQANSMKLLLCAFEQLSGLNINFHKSEILCFGQAKEFESTYSHLFGCKTGTFPFRYMGIPLHYRKLKNTDWRMVEERSEKRLSGWKGKLLYVGERLVLINTVLSSLPMFILSFFEVPRGVLKRMDYFRSRFFWQIDQHKKKYWLAKWEILCQPKDQGGLGILDLDLQNRSLLSKWLFKLCKKGIWQQLLRNKYLRNWTLSQVERKPGDSHFWSSLMGVKAQFLNLGSFILKNWTQVRFWEDTLLGGVALKYQFPLFNIVRKTTGNRGRSLRRSLLANKLRDWENIVARVMNLNLQEENDYFKWHLHKNGIFSVRSMYRYLVNNGVKVSMEIWQSKLPLKIKIFLWYLKKAVLLTKDNLGRLNWHGVKSCCFCGTSETIQHLFLDCSYAKFLWRTV</sequence>
<gene>
    <name evidence="2" type="ORF">U9M48_004427</name>
</gene>
<dbReference type="PANTHER" id="PTHR33116:SF87">
    <property type="entry name" value="OS01G0158850 PROTEIN"/>
    <property type="match status" value="1"/>
</dbReference>
<dbReference type="PANTHER" id="PTHR33116">
    <property type="entry name" value="REVERSE TRANSCRIPTASE ZINC-BINDING DOMAIN-CONTAINING PROTEIN-RELATED-RELATED"/>
    <property type="match status" value="1"/>
</dbReference>
<dbReference type="CDD" id="cd01650">
    <property type="entry name" value="RT_nLTR_like"/>
    <property type="match status" value="1"/>
</dbReference>
<dbReference type="InterPro" id="IPR043502">
    <property type="entry name" value="DNA/RNA_pol_sf"/>
</dbReference>
<evidence type="ECO:0000259" key="1">
    <source>
        <dbReference type="PROSITE" id="PS50878"/>
    </source>
</evidence>
<dbReference type="Proteomes" id="UP001341281">
    <property type="component" value="Chromosome 01"/>
</dbReference>
<dbReference type="InterPro" id="IPR000477">
    <property type="entry name" value="RT_dom"/>
</dbReference>
<protein>
    <recommendedName>
        <fullName evidence="1">Reverse transcriptase domain-containing protein</fullName>
    </recommendedName>
</protein>
<evidence type="ECO:0000313" key="3">
    <source>
        <dbReference type="Proteomes" id="UP001341281"/>
    </source>
</evidence>
<feature type="domain" description="Reverse transcriptase" evidence="1">
    <location>
        <begin position="1"/>
        <end position="205"/>
    </location>
</feature>